<dbReference type="AlphaFoldDB" id="A0A1K1XQP4"/>
<dbReference type="PROSITE" id="PS51186">
    <property type="entry name" value="GNAT"/>
    <property type="match status" value="1"/>
</dbReference>
<evidence type="ECO:0000313" key="4">
    <source>
        <dbReference type="EMBL" id="SFX52042.1"/>
    </source>
</evidence>
<organism evidence="4 5">
    <name type="scientific">Marinospirillum alkaliphilum DSM 21637</name>
    <dbReference type="NCBI Taxonomy" id="1122209"/>
    <lineage>
        <taxon>Bacteria</taxon>
        <taxon>Pseudomonadati</taxon>
        <taxon>Pseudomonadota</taxon>
        <taxon>Gammaproteobacteria</taxon>
        <taxon>Oceanospirillales</taxon>
        <taxon>Oceanospirillaceae</taxon>
        <taxon>Marinospirillum</taxon>
    </lineage>
</organism>
<dbReference type="CDD" id="cd04301">
    <property type="entry name" value="NAT_SF"/>
    <property type="match status" value="1"/>
</dbReference>
<sequence>MALILAVKAGWQVTERQLIECTAAQQGQAIQAIFNQVILHSTALYEYQPRTEADMQRWFAGKAQGGHPVLGCVDAAGQLLGFASYGPFRDKPANRFTLEHAIYVAEAARGQGVGRLLLQALIQRATDAGYHTLIAAIDTENLASIHLHESAGFELAGTLQQVAHKFDRWLDLAFYQKLLKP</sequence>
<gene>
    <name evidence="4" type="ORF">SAMN02745752_01982</name>
</gene>
<keyword evidence="1 4" id="KW-0808">Transferase</keyword>
<dbReference type="InterPro" id="IPR016181">
    <property type="entry name" value="Acyl_CoA_acyltransferase"/>
</dbReference>
<accession>A0A1K1XQP4</accession>
<evidence type="ECO:0000259" key="3">
    <source>
        <dbReference type="PROSITE" id="PS51186"/>
    </source>
</evidence>
<reference evidence="4 5" key="1">
    <citation type="submission" date="2016-11" db="EMBL/GenBank/DDBJ databases">
        <authorList>
            <person name="Jaros S."/>
            <person name="Januszkiewicz K."/>
            <person name="Wedrychowicz H."/>
        </authorList>
    </citation>
    <scope>NUCLEOTIDE SEQUENCE [LARGE SCALE GENOMIC DNA]</scope>
    <source>
        <strain evidence="4 5">DSM 21637</strain>
    </source>
</reference>
<dbReference type="SUPFAM" id="SSF55729">
    <property type="entry name" value="Acyl-CoA N-acyltransferases (Nat)"/>
    <property type="match status" value="1"/>
</dbReference>
<dbReference type="GO" id="GO:0016747">
    <property type="term" value="F:acyltransferase activity, transferring groups other than amino-acyl groups"/>
    <property type="evidence" value="ECO:0007669"/>
    <property type="project" value="InterPro"/>
</dbReference>
<dbReference type="Gene3D" id="3.40.630.30">
    <property type="match status" value="1"/>
</dbReference>
<dbReference type="PANTHER" id="PTHR43072">
    <property type="entry name" value="N-ACETYLTRANSFERASE"/>
    <property type="match status" value="1"/>
</dbReference>
<dbReference type="RefSeq" id="WP_218163495.1">
    <property type="nucleotide sequence ID" value="NZ_FPJW01000006.1"/>
</dbReference>
<dbReference type="InterPro" id="IPR000182">
    <property type="entry name" value="GNAT_dom"/>
</dbReference>
<dbReference type="Pfam" id="PF00583">
    <property type="entry name" value="Acetyltransf_1"/>
    <property type="match status" value="1"/>
</dbReference>
<evidence type="ECO:0000313" key="5">
    <source>
        <dbReference type="Proteomes" id="UP000182350"/>
    </source>
</evidence>
<keyword evidence="2" id="KW-0012">Acyltransferase</keyword>
<proteinExistence type="predicted"/>
<evidence type="ECO:0000256" key="2">
    <source>
        <dbReference type="ARBA" id="ARBA00023315"/>
    </source>
</evidence>
<protein>
    <submittedName>
        <fullName evidence="4">Phosphinothricin acetyltransferase</fullName>
    </submittedName>
</protein>
<name>A0A1K1XQP4_9GAMM</name>
<keyword evidence="5" id="KW-1185">Reference proteome</keyword>
<dbReference type="STRING" id="1122209.SAMN02745752_01982"/>
<evidence type="ECO:0000256" key="1">
    <source>
        <dbReference type="ARBA" id="ARBA00022679"/>
    </source>
</evidence>
<dbReference type="PANTHER" id="PTHR43072:SF23">
    <property type="entry name" value="UPF0039 PROTEIN C11D3.02C"/>
    <property type="match status" value="1"/>
</dbReference>
<dbReference type="EMBL" id="FPJW01000006">
    <property type="protein sequence ID" value="SFX52042.1"/>
    <property type="molecule type" value="Genomic_DNA"/>
</dbReference>
<feature type="domain" description="N-acetyltransferase" evidence="3">
    <location>
        <begin position="13"/>
        <end position="181"/>
    </location>
</feature>
<dbReference type="Proteomes" id="UP000182350">
    <property type="component" value="Unassembled WGS sequence"/>
</dbReference>